<keyword evidence="3" id="KW-0732">Signal</keyword>
<feature type="transmembrane region" description="Helical" evidence="2">
    <location>
        <begin position="620"/>
        <end position="642"/>
    </location>
</feature>
<evidence type="ECO:0000256" key="3">
    <source>
        <dbReference type="SAM" id="SignalP"/>
    </source>
</evidence>
<keyword evidence="2" id="KW-0472">Membrane</keyword>
<dbReference type="AlphaFoldDB" id="A0A9P1IC40"/>
<dbReference type="OrthoDB" id="5917548at2759"/>
<keyword evidence="2" id="KW-1133">Transmembrane helix</keyword>
<feature type="signal peptide" evidence="3">
    <location>
        <begin position="1"/>
        <end position="30"/>
    </location>
</feature>
<dbReference type="Proteomes" id="UP001152747">
    <property type="component" value="Unassembled WGS sequence"/>
</dbReference>
<dbReference type="InterPro" id="IPR006954">
    <property type="entry name" value="Mlt-10-like"/>
</dbReference>
<dbReference type="Pfam" id="PF04870">
    <property type="entry name" value="Moulting_cycle"/>
    <property type="match status" value="1"/>
</dbReference>
<evidence type="ECO:0000256" key="1">
    <source>
        <dbReference type="SAM" id="Coils"/>
    </source>
</evidence>
<dbReference type="PANTHER" id="PTHR21523:SF37">
    <property type="entry name" value="MLT-TEN (MLT-10) RELATED"/>
    <property type="match status" value="1"/>
</dbReference>
<name>A0A9P1IC40_9PELO</name>
<keyword evidence="5" id="KW-1185">Reference proteome</keyword>
<sequence>MKYYQHYSISFLLSLSIFCVLLLSNGLIEASEHNQLIERAHKLGSENKAVKVGNHIRVDLNETSSEELLDKWMSQAVSGLMAAVASKKIKNLPEDERDIIQQCSKEAKNVPDHARCVVKLLDAEKTIKTVRKSHKHDEKIVKSQTKIVDEAQKDGEEDLEWVGSFGMSRAKRNAGFKVVNRSNYELKQAIDEDPMTRVVKSMTNTVRQMKNKNTHKEGWKEAVGRVKKLKEMAKKQKKERAIMKERLRKMIDNTPTEFIDPRKPIALKEAEMEDENQEITKLMRKKETEEIRVPLKFLREAVKMALTIGGHNTTDFEKKTLKMVSPRLMSVVPEQEDESIYNLLSPSLFSLHEEGEGIEKLTSLPNILKKLDMKGQDVWMDFIVEAAGIPDSIDEFEKKFNDKRDQEMRGPDGVPLYFTKENATEIYGDVEKQKIEVFEYLDKSYSDDQKEKLNTDGFAMLTTEQLDKLYGKDSPYHHSESLNKFKKMRDDPIEYLESDIRALAETDKFQRSRRADIVSSPFILTPLTGASAALSNTFIVTSPLVLSPITLSPAALGPIILSPWVFVPLILSPRVLSPLIVNPLVFSPIILSPLALHPLILVPGVFNPFILSPMVLSPLILSPQVFTPLILSPFALNPLILTPMVGSPLILSPFVLSPIILSPQALFAVVLSPYALSPLIESKLIAAEVVLSPSWLS</sequence>
<gene>
    <name evidence="4" type="ORF">CAMP_LOCUS4898</name>
</gene>
<keyword evidence="1" id="KW-0175">Coiled coil</keyword>
<comment type="caution">
    <text evidence="4">The sequence shown here is derived from an EMBL/GenBank/DDBJ whole genome shotgun (WGS) entry which is preliminary data.</text>
</comment>
<accession>A0A9P1IC40</accession>
<evidence type="ECO:0000313" key="4">
    <source>
        <dbReference type="EMBL" id="CAI5442261.1"/>
    </source>
</evidence>
<dbReference type="EMBL" id="CANHGI010000002">
    <property type="protein sequence ID" value="CAI5442261.1"/>
    <property type="molecule type" value="Genomic_DNA"/>
</dbReference>
<protein>
    <submittedName>
        <fullName evidence="4">Uncharacterized protein</fullName>
    </submittedName>
</protein>
<evidence type="ECO:0000256" key="2">
    <source>
        <dbReference type="SAM" id="Phobius"/>
    </source>
</evidence>
<feature type="transmembrane region" description="Helical" evidence="2">
    <location>
        <begin position="654"/>
        <end position="676"/>
    </location>
</feature>
<feature type="transmembrane region" description="Helical" evidence="2">
    <location>
        <begin position="579"/>
        <end position="600"/>
    </location>
</feature>
<proteinExistence type="predicted"/>
<feature type="transmembrane region" description="Helical" evidence="2">
    <location>
        <begin position="544"/>
        <end position="567"/>
    </location>
</feature>
<reference evidence="4" key="1">
    <citation type="submission" date="2022-11" db="EMBL/GenBank/DDBJ databases">
        <authorList>
            <person name="Kikuchi T."/>
        </authorList>
    </citation>
    <scope>NUCLEOTIDE SEQUENCE</scope>
    <source>
        <strain evidence="4">PS1010</strain>
    </source>
</reference>
<evidence type="ECO:0000313" key="5">
    <source>
        <dbReference type="Proteomes" id="UP001152747"/>
    </source>
</evidence>
<feature type="coiled-coil region" evidence="1">
    <location>
        <begin position="226"/>
        <end position="292"/>
    </location>
</feature>
<feature type="chain" id="PRO_5040120847" evidence="3">
    <location>
        <begin position="31"/>
        <end position="697"/>
    </location>
</feature>
<dbReference type="PANTHER" id="PTHR21523">
    <property type="match status" value="1"/>
</dbReference>
<organism evidence="4 5">
    <name type="scientific">Caenorhabditis angaria</name>
    <dbReference type="NCBI Taxonomy" id="860376"/>
    <lineage>
        <taxon>Eukaryota</taxon>
        <taxon>Metazoa</taxon>
        <taxon>Ecdysozoa</taxon>
        <taxon>Nematoda</taxon>
        <taxon>Chromadorea</taxon>
        <taxon>Rhabditida</taxon>
        <taxon>Rhabditina</taxon>
        <taxon>Rhabditomorpha</taxon>
        <taxon>Rhabditoidea</taxon>
        <taxon>Rhabditidae</taxon>
        <taxon>Peloderinae</taxon>
        <taxon>Caenorhabditis</taxon>
    </lineage>
</organism>
<keyword evidence="2" id="KW-0812">Transmembrane</keyword>